<proteinExistence type="predicted"/>
<reference evidence="2 3" key="1">
    <citation type="submission" date="2018-11" db="EMBL/GenBank/DDBJ databases">
        <title>Sequencing the genomes of 1000 actinobacteria strains.</title>
        <authorList>
            <person name="Klenk H.-P."/>
        </authorList>
    </citation>
    <scope>NUCLEOTIDE SEQUENCE [LARGE SCALE GENOMIC DNA]</scope>
    <source>
        <strain evidence="2 3">DSM 15700</strain>
    </source>
</reference>
<feature type="region of interest" description="Disordered" evidence="1">
    <location>
        <begin position="1"/>
        <end position="46"/>
    </location>
</feature>
<protein>
    <submittedName>
        <fullName evidence="2">Uncharacterized protein</fullName>
    </submittedName>
</protein>
<feature type="region of interest" description="Disordered" evidence="1">
    <location>
        <begin position="87"/>
        <end position="198"/>
    </location>
</feature>
<organism evidence="2 3">
    <name type="scientific">Myceligenerans xiligouense</name>
    <dbReference type="NCBI Taxonomy" id="253184"/>
    <lineage>
        <taxon>Bacteria</taxon>
        <taxon>Bacillati</taxon>
        <taxon>Actinomycetota</taxon>
        <taxon>Actinomycetes</taxon>
        <taxon>Micrococcales</taxon>
        <taxon>Promicromonosporaceae</taxon>
        <taxon>Myceligenerans</taxon>
    </lineage>
</organism>
<evidence type="ECO:0000313" key="3">
    <source>
        <dbReference type="Proteomes" id="UP000280501"/>
    </source>
</evidence>
<comment type="caution">
    <text evidence="2">The sequence shown here is derived from an EMBL/GenBank/DDBJ whole genome shotgun (WGS) entry which is preliminary data.</text>
</comment>
<dbReference type="RefSeq" id="WP_123814234.1">
    <property type="nucleotide sequence ID" value="NZ_RKQZ01000001.1"/>
</dbReference>
<name>A0A3N4YRJ8_9MICO</name>
<feature type="compositionally biased region" description="Acidic residues" evidence="1">
    <location>
        <begin position="179"/>
        <end position="192"/>
    </location>
</feature>
<keyword evidence="3" id="KW-1185">Reference proteome</keyword>
<dbReference type="AlphaFoldDB" id="A0A3N4YRJ8"/>
<feature type="compositionally biased region" description="Low complexity" evidence="1">
    <location>
        <begin position="119"/>
        <end position="142"/>
    </location>
</feature>
<accession>A0A3N4YRJ8</accession>
<evidence type="ECO:0000256" key="1">
    <source>
        <dbReference type="SAM" id="MobiDB-lite"/>
    </source>
</evidence>
<sequence>MPHDAPRQGSRGGAHGPGAEPPGAAETADTRGGRLTAPPAADGTPPEHTLAVIAAHETHGWNQWPKVLGVSGSLGVVVAALILTSMTAHSPGPGTWFRAPGDRTAEVSSPAPSGTAPDEAATASPAPSGSGSPTVAASGAPATPTPAPDTPPPSPPSEPGSPAEERTGPVDDAGSQALDDPEDPDPGADPDPAEYTMVSNDQSGELHAACKWSAGDLDAGDSEPAEAGGRFELAYRTCPEQASYVATSGPATILGSLTAPPPPQDCEEAARSGEPLDVRVDDGGLPAGTTFCTTTDENRIAYVVVTGYTRNLTMTFDLTTWEITN</sequence>
<feature type="compositionally biased region" description="Pro residues" evidence="1">
    <location>
        <begin position="143"/>
        <end position="159"/>
    </location>
</feature>
<dbReference type="Proteomes" id="UP000280501">
    <property type="component" value="Unassembled WGS sequence"/>
</dbReference>
<feature type="compositionally biased region" description="Low complexity" evidence="1">
    <location>
        <begin position="17"/>
        <end position="27"/>
    </location>
</feature>
<dbReference type="EMBL" id="RKQZ01000001">
    <property type="protein sequence ID" value="RPF21160.1"/>
    <property type="molecule type" value="Genomic_DNA"/>
</dbReference>
<evidence type="ECO:0000313" key="2">
    <source>
        <dbReference type="EMBL" id="RPF21160.1"/>
    </source>
</evidence>
<gene>
    <name evidence="2" type="ORF">EDD34_1782</name>
</gene>